<dbReference type="OMA" id="APSTIQW"/>
<dbReference type="Pfam" id="PF00172">
    <property type="entry name" value="Zn_clus"/>
    <property type="match status" value="1"/>
</dbReference>
<keyword evidence="2" id="KW-0539">Nucleus</keyword>
<dbReference type="CDD" id="cd00067">
    <property type="entry name" value="GAL4"/>
    <property type="match status" value="1"/>
</dbReference>
<proteinExistence type="predicted"/>
<dbReference type="Proteomes" id="UP000005426">
    <property type="component" value="Unassembled WGS sequence"/>
</dbReference>
<keyword evidence="1" id="KW-0479">Metal-binding</keyword>
<feature type="region of interest" description="Disordered" evidence="3">
    <location>
        <begin position="1"/>
        <end position="24"/>
    </location>
</feature>
<sequence>MAHRALLPREGQRHEPPSAEEPTPVKRRLISAACNICRKKKIKCNGRRPVCGHCEQANHPCQYAVPEGMTARQALVQQNESLTERNRVLYTAFEKLRDEGRAADVLRHIREASSTEAAIHSISDALLLLPPSNSGIVPSSGQSTATNSKPLLHQAFYSSLKASKRLGFREAQASVILDWPKVESLGINDSLNGVVVNVATESLPISKWTRASSDDVHLTHLFNLFWTWDNSISRVIDRDIFMADLKNVASPGQDYSSSVGEFCSSFMVNALLAMASMYSSDERDLTVPGDVMTRGRAFADEAYRLFEKEKTYSRPSLTLTQGAALLWMYESNIGDGALGLRILDELYSFYSDFAFGNPEPKDSAYSPRSLDATRWKARSHLAWGFYCVAAKVELTFSRPMRISKPAITRCLGDSGSSPFSNHISPGSWFAYPVSVEAHDSCYGDMFQAECDLAKLIEELLIFREANHVKTASPNVLEGVGNMYKKLMIWKQSLPDCLQPSSSELPSVIMLHNTHGAAVLKLLEGLPNAPGGIDGQGLETLRIAHATSTMSGVWIYRSQYALGREYWAIQGCFAAATAVLGYLSPGAVQVDTFIKACQALAEMSVILPLAGSFLEGIQQLVSLHNIALPRYGMKYLVAPQNQQGRAYTSAIRVSTTFRGEESGAIDGNESHKQRDLTFEDLIYDRDVAEMETD</sequence>
<dbReference type="CDD" id="cd12148">
    <property type="entry name" value="fungal_TF_MHR"/>
    <property type="match status" value="1"/>
</dbReference>
<dbReference type="InterPro" id="IPR053187">
    <property type="entry name" value="Notoamide_regulator"/>
</dbReference>
<evidence type="ECO:0000256" key="2">
    <source>
        <dbReference type="ARBA" id="ARBA00023242"/>
    </source>
</evidence>
<comment type="caution">
    <text evidence="5">The sequence shown here is derived from an EMBL/GenBank/DDBJ whole genome shotgun (WGS) entry which is preliminary data.</text>
</comment>
<dbReference type="PROSITE" id="PS50048">
    <property type="entry name" value="ZN2_CY6_FUNGAL_2"/>
    <property type="match status" value="1"/>
</dbReference>
<dbReference type="SMART" id="SM00066">
    <property type="entry name" value="GAL4"/>
    <property type="match status" value="1"/>
</dbReference>
<dbReference type="OrthoDB" id="5595695at2759"/>
<dbReference type="PANTHER" id="PTHR47256">
    <property type="entry name" value="ZN(II)2CYS6 TRANSCRIPTION FACTOR (EUROFUNG)-RELATED"/>
    <property type="match status" value="1"/>
</dbReference>
<gene>
    <name evidence="5" type="ORF">TRIATDRAFT_313958</name>
</gene>
<dbReference type="InterPro" id="IPR036864">
    <property type="entry name" value="Zn2-C6_fun-type_DNA-bd_sf"/>
</dbReference>
<dbReference type="InterPro" id="IPR001138">
    <property type="entry name" value="Zn2Cys6_DnaBD"/>
</dbReference>
<keyword evidence="6" id="KW-1185">Reference proteome</keyword>
<dbReference type="STRING" id="452589.G9NEA6"/>
<protein>
    <recommendedName>
        <fullName evidence="4">Zn(2)-C6 fungal-type domain-containing protein</fullName>
    </recommendedName>
</protein>
<dbReference type="PANTHER" id="PTHR47256:SF3">
    <property type="entry name" value="ZN(II)2CYS6 TRANSCRIPTION FACTOR (EUROFUNG)"/>
    <property type="match status" value="1"/>
</dbReference>
<evidence type="ECO:0000313" key="6">
    <source>
        <dbReference type="Proteomes" id="UP000005426"/>
    </source>
</evidence>
<dbReference type="Gene3D" id="4.10.240.10">
    <property type="entry name" value="Zn(2)-C6 fungal-type DNA-binding domain"/>
    <property type="match status" value="1"/>
</dbReference>
<dbReference type="HOGENOM" id="CLU_007003_9_1_1"/>
<evidence type="ECO:0000256" key="3">
    <source>
        <dbReference type="SAM" id="MobiDB-lite"/>
    </source>
</evidence>
<dbReference type="AlphaFoldDB" id="G9NEA6"/>
<dbReference type="InterPro" id="IPR007219">
    <property type="entry name" value="XnlR_reg_dom"/>
</dbReference>
<dbReference type="GO" id="GO:0008270">
    <property type="term" value="F:zinc ion binding"/>
    <property type="evidence" value="ECO:0007669"/>
    <property type="project" value="InterPro"/>
</dbReference>
<organism evidence="5 6">
    <name type="scientific">Hypocrea atroviridis (strain ATCC 20476 / IMI 206040)</name>
    <name type="common">Trichoderma atroviride</name>
    <dbReference type="NCBI Taxonomy" id="452589"/>
    <lineage>
        <taxon>Eukaryota</taxon>
        <taxon>Fungi</taxon>
        <taxon>Dikarya</taxon>
        <taxon>Ascomycota</taxon>
        <taxon>Pezizomycotina</taxon>
        <taxon>Sordariomycetes</taxon>
        <taxon>Hypocreomycetidae</taxon>
        <taxon>Hypocreales</taxon>
        <taxon>Hypocreaceae</taxon>
        <taxon>Trichoderma</taxon>
    </lineage>
</organism>
<dbReference type="SUPFAM" id="SSF57701">
    <property type="entry name" value="Zn2/Cys6 DNA-binding domain"/>
    <property type="match status" value="1"/>
</dbReference>
<accession>G9NEA6</accession>
<evidence type="ECO:0000313" key="5">
    <source>
        <dbReference type="EMBL" id="EHK51012.1"/>
    </source>
</evidence>
<dbReference type="EMBL" id="ABDG02000011">
    <property type="protein sequence ID" value="EHK51012.1"/>
    <property type="molecule type" value="Genomic_DNA"/>
</dbReference>
<evidence type="ECO:0000259" key="4">
    <source>
        <dbReference type="PROSITE" id="PS50048"/>
    </source>
</evidence>
<dbReference type="GO" id="GO:0003677">
    <property type="term" value="F:DNA binding"/>
    <property type="evidence" value="ECO:0007669"/>
    <property type="project" value="InterPro"/>
</dbReference>
<dbReference type="PROSITE" id="PS00463">
    <property type="entry name" value="ZN2_CY6_FUNGAL_1"/>
    <property type="match status" value="1"/>
</dbReference>
<name>G9NEA6_HYPAI</name>
<dbReference type="Pfam" id="PF04082">
    <property type="entry name" value="Fungal_trans"/>
    <property type="match status" value="1"/>
</dbReference>
<evidence type="ECO:0000256" key="1">
    <source>
        <dbReference type="ARBA" id="ARBA00022723"/>
    </source>
</evidence>
<dbReference type="GO" id="GO:0000981">
    <property type="term" value="F:DNA-binding transcription factor activity, RNA polymerase II-specific"/>
    <property type="evidence" value="ECO:0007669"/>
    <property type="project" value="InterPro"/>
</dbReference>
<dbReference type="GO" id="GO:0006351">
    <property type="term" value="P:DNA-templated transcription"/>
    <property type="evidence" value="ECO:0007669"/>
    <property type="project" value="InterPro"/>
</dbReference>
<dbReference type="eggNOG" id="ENOG502RS79">
    <property type="taxonomic scope" value="Eukaryota"/>
</dbReference>
<reference evidence="5 6" key="1">
    <citation type="journal article" date="2011" name="Genome Biol.">
        <title>Comparative genome sequence analysis underscores mycoparasitism as the ancestral life style of Trichoderma.</title>
        <authorList>
            <person name="Kubicek C.P."/>
            <person name="Herrera-Estrella A."/>
            <person name="Seidl-Seiboth V."/>
            <person name="Martinez D.A."/>
            <person name="Druzhinina I.S."/>
            <person name="Thon M."/>
            <person name="Zeilinger S."/>
            <person name="Casas-Flores S."/>
            <person name="Horwitz B.A."/>
            <person name="Mukherjee P.K."/>
            <person name="Mukherjee M."/>
            <person name="Kredics L."/>
            <person name="Alcaraz L.D."/>
            <person name="Aerts A."/>
            <person name="Antal Z."/>
            <person name="Atanasova L."/>
            <person name="Cervantes-Badillo M.G."/>
            <person name="Challacombe J."/>
            <person name="Chertkov O."/>
            <person name="McCluskey K."/>
            <person name="Coulpier F."/>
            <person name="Deshpande N."/>
            <person name="von Doehren H."/>
            <person name="Ebbole D.J."/>
            <person name="Esquivel-Naranjo E.U."/>
            <person name="Fekete E."/>
            <person name="Flipphi M."/>
            <person name="Glaser F."/>
            <person name="Gomez-Rodriguez E.Y."/>
            <person name="Gruber S."/>
            <person name="Han C."/>
            <person name="Henrissat B."/>
            <person name="Hermosa R."/>
            <person name="Hernandez-Onate M."/>
            <person name="Karaffa L."/>
            <person name="Kosti I."/>
            <person name="Le Crom S."/>
            <person name="Lindquist E."/>
            <person name="Lucas S."/>
            <person name="Luebeck M."/>
            <person name="Luebeck P.S."/>
            <person name="Margeot A."/>
            <person name="Metz B."/>
            <person name="Misra M."/>
            <person name="Nevalainen H."/>
            <person name="Omann M."/>
            <person name="Packer N."/>
            <person name="Perrone G."/>
            <person name="Uresti-Rivera E.E."/>
            <person name="Salamov A."/>
            <person name="Schmoll M."/>
            <person name="Seiboth B."/>
            <person name="Shapiro H."/>
            <person name="Sukno S."/>
            <person name="Tamayo-Ramos J.A."/>
            <person name="Tisch D."/>
            <person name="Wiest A."/>
            <person name="Wilkinson H.H."/>
            <person name="Zhang M."/>
            <person name="Coutinho P.M."/>
            <person name="Kenerley C.M."/>
            <person name="Monte E."/>
            <person name="Baker S.E."/>
            <person name="Grigoriev I.V."/>
        </authorList>
    </citation>
    <scope>NUCLEOTIDE SEQUENCE [LARGE SCALE GENOMIC DNA]</scope>
    <source>
        <strain evidence="6">ATCC 20476 / IMI 206040</strain>
    </source>
</reference>
<feature type="domain" description="Zn(2)-C6 fungal-type" evidence="4">
    <location>
        <begin position="33"/>
        <end position="63"/>
    </location>
</feature>